<dbReference type="GO" id="GO:0004674">
    <property type="term" value="F:protein serine/threonine kinase activity"/>
    <property type="evidence" value="ECO:0007669"/>
    <property type="project" value="UniProtKB-EC"/>
</dbReference>
<dbReference type="GO" id="GO:0008270">
    <property type="term" value="F:zinc ion binding"/>
    <property type="evidence" value="ECO:0007669"/>
    <property type="project" value="UniProtKB-KW"/>
</dbReference>
<keyword evidence="6" id="KW-0479">Metal-binding</keyword>
<comment type="pathway">
    <text evidence="3">Protein modification; protein ubiquitination.</text>
</comment>
<organism evidence="21 22">
    <name type="scientific">Malus domestica</name>
    <name type="common">Apple</name>
    <name type="synonym">Pyrus malus</name>
    <dbReference type="NCBI Taxonomy" id="3750"/>
    <lineage>
        <taxon>Eukaryota</taxon>
        <taxon>Viridiplantae</taxon>
        <taxon>Streptophyta</taxon>
        <taxon>Embryophyta</taxon>
        <taxon>Tracheophyta</taxon>
        <taxon>Spermatophyta</taxon>
        <taxon>Magnoliopsida</taxon>
        <taxon>eudicotyledons</taxon>
        <taxon>Gunneridae</taxon>
        <taxon>Pentapetalae</taxon>
        <taxon>rosids</taxon>
        <taxon>fabids</taxon>
        <taxon>Rosales</taxon>
        <taxon>Rosaceae</taxon>
        <taxon>Amygdaloideae</taxon>
        <taxon>Maleae</taxon>
        <taxon>Malus</taxon>
    </lineage>
</organism>
<dbReference type="InterPro" id="IPR046948">
    <property type="entry name" value="ATL20-22-like"/>
</dbReference>
<comment type="similarity">
    <text evidence="14">Belongs to the RING-type zinc finger family. ATL subfamily.</text>
</comment>
<evidence type="ECO:0000256" key="13">
    <source>
        <dbReference type="ARBA" id="ARBA00023180"/>
    </source>
</evidence>
<evidence type="ECO:0000256" key="10">
    <source>
        <dbReference type="ARBA" id="ARBA00022833"/>
    </source>
</evidence>
<dbReference type="Pfam" id="PF13639">
    <property type="entry name" value="zf-RING_2"/>
    <property type="match status" value="1"/>
</dbReference>
<evidence type="ECO:0000256" key="11">
    <source>
        <dbReference type="ARBA" id="ARBA00022989"/>
    </source>
</evidence>
<keyword evidence="4" id="KW-0808">Transferase</keyword>
<evidence type="ECO:0000256" key="19">
    <source>
        <dbReference type="SAM" id="SignalP"/>
    </source>
</evidence>
<dbReference type="PANTHER" id="PTHR46279:SF31">
    <property type="entry name" value="RING-H2 FINGER PROTEIN ATL20-LIKE ISOFORM X1"/>
    <property type="match status" value="1"/>
</dbReference>
<keyword evidence="10" id="KW-0862">Zinc</keyword>
<evidence type="ECO:0000256" key="17">
    <source>
        <dbReference type="PROSITE-ProRule" id="PRU00175"/>
    </source>
</evidence>
<evidence type="ECO:0000256" key="9">
    <source>
        <dbReference type="ARBA" id="ARBA00022786"/>
    </source>
</evidence>
<proteinExistence type="inferred from homology"/>
<dbReference type="GO" id="GO:0061630">
    <property type="term" value="F:ubiquitin protein ligase activity"/>
    <property type="evidence" value="ECO:0007669"/>
    <property type="project" value="UniProtKB-EC"/>
</dbReference>
<evidence type="ECO:0000256" key="12">
    <source>
        <dbReference type="ARBA" id="ARBA00023136"/>
    </source>
</evidence>
<dbReference type="Gene3D" id="3.30.40.10">
    <property type="entry name" value="Zinc/RING finger domain, C3HC4 (zinc finger)"/>
    <property type="match status" value="1"/>
</dbReference>
<dbReference type="GO" id="GO:0030247">
    <property type="term" value="F:polysaccharide binding"/>
    <property type="evidence" value="ECO:0007669"/>
    <property type="project" value="InterPro"/>
</dbReference>
<evidence type="ECO:0000256" key="8">
    <source>
        <dbReference type="ARBA" id="ARBA00022771"/>
    </source>
</evidence>
<evidence type="ECO:0000256" key="14">
    <source>
        <dbReference type="ARBA" id="ARBA00024209"/>
    </source>
</evidence>
<protein>
    <recommendedName>
        <fullName evidence="20">RING-type domain-containing protein</fullName>
    </recommendedName>
</protein>
<feature type="chain" id="PRO_5019819154" description="RING-type domain-containing protein" evidence="19">
    <location>
        <begin position="26"/>
        <end position="586"/>
    </location>
</feature>
<accession>A0A498JLJ8</accession>
<evidence type="ECO:0000256" key="15">
    <source>
        <dbReference type="ARBA" id="ARBA00047899"/>
    </source>
</evidence>
<dbReference type="PANTHER" id="PTHR46279">
    <property type="entry name" value="RING/U-BOX SUPERFAMILY PROTEIN"/>
    <property type="match status" value="1"/>
</dbReference>
<dbReference type="EMBL" id="RDQH01000332">
    <property type="protein sequence ID" value="RXH95737.1"/>
    <property type="molecule type" value="Genomic_DNA"/>
</dbReference>
<evidence type="ECO:0000313" key="21">
    <source>
        <dbReference type="EMBL" id="RXH95737.1"/>
    </source>
</evidence>
<comment type="caution">
    <text evidence="21">The sequence shown here is derived from an EMBL/GenBank/DDBJ whole genome shotgun (WGS) entry which is preliminary data.</text>
</comment>
<keyword evidence="12 18" id="KW-0472">Membrane</keyword>
<dbReference type="InterPro" id="IPR025287">
    <property type="entry name" value="WAK_GUB"/>
</dbReference>
<dbReference type="InterPro" id="IPR032872">
    <property type="entry name" value="WAK_assoc_C"/>
</dbReference>
<keyword evidence="22" id="KW-1185">Reference proteome</keyword>
<evidence type="ECO:0000256" key="6">
    <source>
        <dbReference type="ARBA" id="ARBA00022723"/>
    </source>
</evidence>
<dbReference type="CDD" id="cd16461">
    <property type="entry name" value="RING-H2_EL5-like"/>
    <property type="match status" value="1"/>
</dbReference>
<feature type="transmembrane region" description="Helical" evidence="18">
    <location>
        <begin position="262"/>
        <end position="284"/>
    </location>
</feature>
<evidence type="ECO:0000313" key="22">
    <source>
        <dbReference type="Proteomes" id="UP000290289"/>
    </source>
</evidence>
<comment type="catalytic activity">
    <reaction evidence="16">
        <text>L-seryl-[protein] + ATP = O-phospho-L-seryl-[protein] + ADP + H(+)</text>
        <dbReference type="Rhea" id="RHEA:17989"/>
        <dbReference type="Rhea" id="RHEA-COMP:9863"/>
        <dbReference type="Rhea" id="RHEA-COMP:11604"/>
        <dbReference type="ChEBI" id="CHEBI:15378"/>
        <dbReference type="ChEBI" id="CHEBI:29999"/>
        <dbReference type="ChEBI" id="CHEBI:30616"/>
        <dbReference type="ChEBI" id="CHEBI:83421"/>
        <dbReference type="ChEBI" id="CHEBI:456216"/>
        <dbReference type="EC" id="2.7.11.1"/>
    </reaction>
</comment>
<dbReference type="InterPro" id="IPR013083">
    <property type="entry name" value="Znf_RING/FYVE/PHD"/>
</dbReference>
<comment type="catalytic activity">
    <reaction evidence="1">
        <text>S-ubiquitinyl-[E2 ubiquitin-conjugating enzyme]-L-cysteine + [acceptor protein]-L-lysine = [E2 ubiquitin-conjugating enzyme]-L-cysteine + N(6)-ubiquitinyl-[acceptor protein]-L-lysine.</text>
        <dbReference type="EC" id="2.3.2.27"/>
    </reaction>
</comment>
<dbReference type="SMART" id="SM00184">
    <property type="entry name" value="RING"/>
    <property type="match status" value="1"/>
</dbReference>
<dbReference type="SUPFAM" id="SSF57850">
    <property type="entry name" value="RING/U-box"/>
    <property type="match status" value="1"/>
</dbReference>
<evidence type="ECO:0000256" key="7">
    <source>
        <dbReference type="ARBA" id="ARBA00022729"/>
    </source>
</evidence>
<evidence type="ECO:0000256" key="5">
    <source>
        <dbReference type="ARBA" id="ARBA00022692"/>
    </source>
</evidence>
<evidence type="ECO:0000256" key="1">
    <source>
        <dbReference type="ARBA" id="ARBA00000900"/>
    </source>
</evidence>
<evidence type="ECO:0000256" key="16">
    <source>
        <dbReference type="ARBA" id="ARBA00048679"/>
    </source>
</evidence>
<feature type="domain" description="RING-type" evidence="20">
    <location>
        <begin position="342"/>
        <end position="384"/>
    </location>
</feature>
<dbReference type="InterPro" id="IPR001841">
    <property type="entry name" value="Znf_RING"/>
</dbReference>
<name>A0A498JLJ8_MALDO</name>
<reference evidence="21 22" key="1">
    <citation type="submission" date="2018-10" db="EMBL/GenBank/DDBJ databases">
        <title>A high-quality apple genome assembly.</title>
        <authorList>
            <person name="Hu J."/>
        </authorList>
    </citation>
    <scope>NUCLEOTIDE SEQUENCE [LARGE SCALE GENOMIC DNA]</scope>
    <source>
        <strain evidence="22">cv. HFTH1</strain>
        <tissue evidence="21">Young leaf</tissue>
    </source>
</reference>
<gene>
    <name evidence="21" type="ORF">DVH24_008237</name>
</gene>
<comment type="catalytic activity">
    <reaction evidence="15">
        <text>L-threonyl-[protein] + ATP = O-phospho-L-threonyl-[protein] + ADP + H(+)</text>
        <dbReference type="Rhea" id="RHEA:46608"/>
        <dbReference type="Rhea" id="RHEA-COMP:11060"/>
        <dbReference type="Rhea" id="RHEA-COMP:11605"/>
        <dbReference type="ChEBI" id="CHEBI:15378"/>
        <dbReference type="ChEBI" id="CHEBI:30013"/>
        <dbReference type="ChEBI" id="CHEBI:30616"/>
        <dbReference type="ChEBI" id="CHEBI:61977"/>
        <dbReference type="ChEBI" id="CHEBI:456216"/>
        <dbReference type="EC" id="2.7.11.1"/>
    </reaction>
</comment>
<feature type="signal peptide" evidence="19">
    <location>
        <begin position="1"/>
        <end position="25"/>
    </location>
</feature>
<sequence>MATVQLFSLFLLFLIFFVHLTRVSSICPTSNCSDGLPVRFPFRLRNRQPSRCGYNPSFDLSCSNQTLITTLTLPAATDNFIVQLIDYEFQTLYINDPNRCLPKRFLDNVFKLHGTPFHIEIFKNLTFLNCSSQTRASQATSLPVMATSISCLSTENHTVFAVPSRAYEEWLQSTSSSSPSPSPSEALCPVISSVLVPSTAANEMLDMSGDVRSGVGLTWSTPDCRDCEARGGDCGFNRDADRVVCSNIPEAKREALPRSAKYGIIVGVGIPGLLCIIGLASYIFGRIKACRRRHQPSVDLSTLASRQPDFVTVGLDGPTIQSYPKTFLGDSKRLPKPNDNTCSICLSEYEAKEALRTIPECNHYFHASCIDEWLKMNPTCPVCRNSPEGSSLAIPSSSKYSPSYSSCLLPPSHSYHLWYIKMYSRQPKPIRFPVRLSNFQPSNCGYPWFDLSCNNQTRTILTLPLSGEFIVESINYTYRHQIISTNDPNNCFPRRFLDHDISLRDSPFFYLHGLENYKFLNCSSQDVAAWTYAPISCLSIEIYKIVAVPTSLLLPPGNESSSGRCFVISTASVPSLFDPLESVQLQ</sequence>
<evidence type="ECO:0000256" key="3">
    <source>
        <dbReference type="ARBA" id="ARBA00004906"/>
    </source>
</evidence>
<dbReference type="Pfam" id="PF13947">
    <property type="entry name" value="GUB_WAK_bind"/>
    <property type="match status" value="2"/>
</dbReference>
<dbReference type="PROSITE" id="PS50089">
    <property type="entry name" value="ZF_RING_2"/>
    <property type="match status" value="1"/>
</dbReference>
<evidence type="ECO:0000256" key="4">
    <source>
        <dbReference type="ARBA" id="ARBA00022679"/>
    </source>
</evidence>
<evidence type="ECO:0000259" key="20">
    <source>
        <dbReference type="PROSITE" id="PS50089"/>
    </source>
</evidence>
<keyword evidence="7 19" id="KW-0732">Signal</keyword>
<dbReference type="Pfam" id="PF14380">
    <property type="entry name" value="WAK_assoc"/>
    <property type="match status" value="1"/>
</dbReference>
<evidence type="ECO:0000256" key="18">
    <source>
        <dbReference type="SAM" id="Phobius"/>
    </source>
</evidence>
<dbReference type="Proteomes" id="UP000290289">
    <property type="component" value="Chromosome 6"/>
</dbReference>
<evidence type="ECO:0000256" key="2">
    <source>
        <dbReference type="ARBA" id="ARBA00004167"/>
    </source>
</evidence>
<comment type="subcellular location">
    <subcellularLocation>
        <location evidence="2">Membrane</location>
        <topology evidence="2">Single-pass membrane protein</topology>
    </subcellularLocation>
</comment>
<keyword evidence="11 18" id="KW-1133">Transmembrane helix</keyword>
<dbReference type="GO" id="GO:0016020">
    <property type="term" value="C:membrane"/>
    <property type="evidence" value="ECO:0007669"/>
    <property type="project" value="UniProtKB-SubCell"/>
</dbReference>
<keyword evidence="8 17" id="KW-0863">Zinc-finger</keyword>
<keyword evidence="9" id="KW-0833">Ubl conjugation pathway</keyword>
<keyword evidence="5 18" id="KW-0812">Transmembrane</keyword>
<keyword evidence="13" id="KW-0325">Glycoprotein</keyword>
<dbReference type="AlphaFoldDB" id="A0A498JLJ8"/>